<evidence type="ECO:0000313" key="3">
    <source>
        <dbReference type="Proteomes" id="UP000291084"/>
    </source>
</evidence>
<reference evidence="2 3" key="1">
    <citation type="journal article" date="2015" name="Sci. Rep.">
        <title>The power of single molecule real-time sequencing technology in the de novo assembly of a eukaryotic genome.</title>
        <authorList>
            <person name="Sakai H."/>
            <person name="Naito K."/>
            <person name="Ogiso-Tanaka E."/>
            <person name="Takahashi Y."/>
            <person name="Iseki K."/>
            <person name="Muto C."/>
            <person name="Satou K."/>
            <person name="Teruya K."/>
            <person name="Shiroma A."/>
            <person name="Shimoji M."/>
            <person name="Hirano T."/>
            <person name="Itoh T."/>
            <person name="Kaga A."/>
            <person name="Tomooka N."/>
        </authorList>
    </citation>
    <scope>NUCLEOTIDE SEQUENCE [LARGE SCALE GENOMIC DNA]</scope>
    <source>
        <strain evidence="3">cv. Shumari</strain>
    </source>
</reference>
<evidence type="ECO:0000313" key="2">
    <source>
        <dbReference type="EMBL" id="BAT83304.1"/>
    </source>
</evidence>
<keyword evidence="3" id="KW-1185">Reference proteome</keyword>
<protein>
    <submittedName>
        <fullName evidence="2">Uncharacterized protein</fullName>
    </submittedName>
</protein>
<proteinExistence type="predicted"/>
<gene>
    <name evidence="2" type="primary">Vigan.04G043300</name>
    <name evidence="2" type="ORF">VIGAN_04043300</name>
</gene>
<accession>A0A0S3RRZ6</accession>
<feature type="region of interest" description="Disordered" evidence="1">
    <location>
        <begin position="48"/>
        <end position="95"/>
    </location>
</feature>
<organism evidence="2 3">
    <name type="scientific">Vigna angularis var. angularis</name>
    <dbReference type="NCBI Taxonomy" id="157739"/>
    <lineage>
        <taxon>Eukaryota</taxon>
        <taxon>Viridiplantae</taxon>
        <taxon>Streptophyta</taxon>
        <taxon>Embryophyta</taxon>
        <taxon>Tracheophyta</taxon>
        <taxon>Spermatophyta</taxon>
        <taxon>Magnoliopsida</taxon>
        <taxon>eudicotyledons</taxon>
        <taxon>Gunneridae</taxon>
        <taxon>Pentapetalae</taxon>
        <taxon>rosids</taxon>
        <taxon>fabids</taxon>
        <taxon>Fabales</taxon>
        <taxon>Fabaceae</taxon>
        <taxon>Papilionoideae</taxon>
        <taxon>50 kb inversion clade</taxon>
        <taxon>NPAAA clade</taxon>
        <taxon>indigoferoid/millettioid clade</taxon>
        <taxon>Phaseoleae</taxon>
        <taxon>Vigna</taxon>
    </lineage>
</organism>
<dbReference type="EMBL" id="AP015037">
    <property type="protein sequence ID" value="BAT83304.1"/>
    <property type="molecule type" value="Genomic_DNA"/>
</dbReference>
<dbReference type="Proteomes" id="UP000291084">
    <property type="component" value="Chromosome 4"/>
</dbReference>
<feature type="compositionally biased region" description="Basic and acidic residues" evidence="1">
    <location>
        <begin position="48"/>
        <end position="64"/>
    </location>
</feature>
<name>A0A0S3RRZ6_PHAAN</name>
<evidence type="ECO:0000256" key="1">
    <source>
        <dbReference type="SAM" id="MobiDB-lite"/>
    </source>
</evidence>
<sequence length="122" mass="12989">MGTKGCRKRVFFNWFGPALAQALSTPSSESPLGVFTSSPHFSLTQLKHIGDSKSHSLEQPRDGVRTPSPPTRLGVAGDTTQPKPPPATASPPSLSFLASKTTTHGRVCLRRTCTTTSSNRPS</sequence>
<dbReference type="AlphaFoldDB" id="A0A0S3RRZ6"/>